<dbReference type="InterPro" id="IPR010430">
    <property type="entry name" value="DUF1028"/>
</dbReference>
<sequence length="222" mass="22951">MTMSLVVRDGTAFGMIVASSSPAVASRCVHLRAGVGAVASQNVTNPHLGVVALDALAGGADARAALDAATAADGHPDHRQLIVVDRTGSAAVHTGRHALGTHHHRTAENGAAAGNMLHEAAVVDALLDGYTGSDSPFLEQRLLDGLAAAIAAGGEAGPIRSAGMQVTEDVPWPVTDLRVDWHDDPVDELRRLWSVWAPQKGDYRTRGLDPTAAPSYGVPGDL</sequence>
<keyword evidence="2" id="KW-1185">Reference proteome</keyword>
<dbReference type="Gene3D" id="3.60.20.10">
    <property type="entry name" value="Glutamine Phosphoribosylpyrophosphate, subunit 1, domain 1"/>
    <property type="match status" value="1"/>
</dbReference>
<proteinExistence type="predicted"/>
<evidence type="ECO:0000313" key="2">
    <source>
        <dbReference type="Proteomes" id="UP000467193"/>
    </source>
</evidence>
<dbReference type="Pfam" id="PF06267">
    <property type="entry name" value="DUF1028"/>
    <property type="match status" value="1"/>
</dbReference>
<accession>A0A7I7QKV9</accession>
<reference evidence="1 2" key="1">
    <citation type="journal article" date="2019" name="Emerg. Microbes Infect.">
        <title>Comprehensive subspecies identification of 175 nontuberculous mycobacteria species based on 7547 genomic profiles.</title>
        <authorList>
            <person name="Matsumoto Y."/>
            <person name="Kinjo T."/>
            <person name="Motooka D."/>
            <person name="Nabeya D."/>
            <person name="Jung N."/>
            <person name="Uechi K."/>
            <person name="Horii T."/>
            <person name="Iida T."/>
            <person name="Fujita J."/>
            <person name="Nakamura S."/>
        </authorList>
    </citation>
    <scope>NUCLEOTIDE SEQUENCE [LARGE SCALE GENOMIC DNA]</scope>
    <source>
        <strain evidence="1 2">JCM 17899</strain>
    </source>
</reference>
<dbReference type="InterPro" id="IPR029055">
    <property type="entry name" value="Ntn_hydrolases_N"/>
</dbReference>
<evidence type="ECO:0008006" key="3">
    <source>
        <dbReference type="Google" id="ProtNLM"/>
    </source>
</evidence>
<dbReference type="RefSeq" id="WP_163795955.1">
    <property type="nucleotide sequence ID" value="NZ_AP022588.1"/>
</dbReference>
<dbReference type="EMBL" id="AP022588">
    <property type="protein sequence ID" value="BBY27003.1"/>
    <property type="molecule type" value="Genomic_DNA"/>
</dbReference>
<dbReference type="SUPFAM" id="SSF56235">
    <property type="entry name" value="N-terminal nucleophile aminohydrolases (Ntn hydrolases)"/>
    <property type="match status" value="1"/>
</dbReference>
<evidence type="ECO:0000313" key="1">
    <source>
        <dbReference type="EMBL" id="BBY27003.1"/>
    </source>
</evidence>
<dbReference type="AlphaFoldDB" id="A0A7I7QKV9"/>
<gene>
    <name evidence="1" type="ORF">MSEDJ_10990</name>
</gene>
<protein>
    <recommendedName>
        <fullName evidence="3">Fimbrial assembly protein FimA</fullName>
    </recommendedName>
</protein>
<name>A0A7I7QKV9_9MYCO</name>
<dbReference type="KEGG" id="msei:MSEDJ_10990"/>
<dbReference type="PANTHER" id="PTHR39328">
    <property type="entry name" value="BLL2871 PROTEIN"/>
    <property type="match status" value="1"/>
</dbReference>
<organism evidence="1 2">
    <name type="scientific">Mycolicibacterium sediminis</name>
    <dbReference type="NCBI Taxonomy" id="1286180"/>
    <lineage>
        <taxon>Bacteria</taxon>
        <taxon>Bacillati</taxon>
        <taxon>Actinomycetota</taxon>
        <taxon>Actinomycetes</taxon>
        <taxon>Mycobacteriales</taxon>
        <taxon>Mycobacteriaceae</taxon>
        <taxon>Mycolicibacterium</taxon>
    </lineage>
</organism>
<dbReference type="PANTHER" id="PTHR39328:SF1">
    <property type="entry name" value="BLL2871 PROTEIN"/>
    <property type="match status" value="1"/>
</dbReference>
<dbReference type="Proteomes" id="UP000467193">
    <property type="component" value="Chromosome"/>
</dbReference>